<dbReference type="EC" id="1.2.1.84" evidence="1"/>
<dbReference type="PANTHER" id="PTHR11011:SF116">
    <property type="entry name" value="FATTY ACYL-COA REDUCTASE CG5065-RELATED"/>
    <property type="match status" value="1"/>
</dbReference>
<dbReference type="GO" id="GO:0035336">
    <property type="term" value="P:long-chain fatty-acyl-CoA metabolic process"/>
    <property type="evidence" value="ECO:0007669"/>
    <property type="project" value="TreeGrafter"/>
</dbReference>
<evidence type="ECO:0000256" key="1">
    <source>
        <dbReference type="RuleBase" id="RU363097"/>
    </source>
</evidence>
<sequence>MPTDLLNSIVPQLLADNKIPYTFSKHLAEILVEESSGDIPVCIVRPSIVTAANKEPIPGWIDNLTGFNGLQMELSSWLGQSENLEW</sequence>
<evidence type="ECO:0000313" key="4">
    <source>
        <dbReference type="Proteomes" id="UP000708208"/>
    </source>
</evidence>
<proteinExistence type="inferred from homology"/>
<comment type="function">
    <text evidence="1">Catalyzes the reduction of fatty acyl-CoA to fatty alcohols.</text>
</comment>
<protein>
    <recommendedName>
        <fullName evidence="1">Fatty acyl-CoA reductase</fullName>
        <ecNumber evidence="1">1.2.1.84</ecNumber>
    </recommendedName>
</protein>
<name>A0A8J2K9J3_9HEXA</name>
<organism evidence="3 4">
    <name type="scientific">Allacma fusca</name>
    <dbReference type="NCBI Taxonomy" id="39272"/>
    <lineage>
        <taxon>Eukaryota</taxon>
        <taxon>Metazoa</taxon>
        <taxon>Ecdysozoa</taxon>
        <taxon>Arthropoda</taxon>
        <taxon>Hexapoda</taxon>
        <taxon>Collembola</taxon>
        <taxon>Symphypleona</taxon>
        <taxon>Sminthuridae</taxon>
        <taxon>Allacma</taxon>
    </lineage>
</organism>
<dbReference type="Proteomes" id="UP000708208">
    <property type="component" value="Unassembled WGS sequence"/>
</dbReference>
<keyword evidence="1" id="KW-0560">Oxidoreductase</keyword>
<dbReference type="GO" id="GO:0102965">
    <property type="term" value="F:alcohol-forming long-chain fatty acyl-CoA reductase activity"/>
    <property type="evidence" value="ECO:0007669"/>
    <property type="project" value="UniProtKB-EC"/>
</dbReference>
<keyword evidence="1" id="KW-0521">NADP</keyword>
<reference evidence="3" key="1">
    <citation type="submission" date="2021-06" db="EMBL/GenBank/DDBJ databases">
        <authorList>
            <person name="Hodson N. C."/>
            <person name="Mongue J. A."/>
            <person name="Jaron S. K."/>
        </authorList>
    </citation>
    <scope>NUCLEOTIDE SEQUENCE</scope>
</reference>
<dbReference type="GO" id="GO:0005777">
    <property type="term" value="C:peroxisome"/>
    <property type="evidence" value="ECO:0007669"/>
    <property type="project" value="TreeGrafter"/>
</dbReference>
<comment type="caution">
    <text evidence="3">The sequence shown here is derived from an EMBL/GenBank/DDBJ whole genome shotgun (WGS) entry which is preliminary data.</text>
</comment>
<dbReference type="EMBL" id="CAJVCH010204191">
    <property type="protein sequence ID" value="CAG7730996.1"/>
    <property type="molecule type" value="Genomic_DNA"/>
</dbReference>
<keyword evidence="4" id="KW-1185">Reference proteome</keyword>
<gene>
    <name evidence="3" type="ORF">AFUS01_LOCUS19606</name>
</gene>
<dbReference type="OrthoDB" id="429813at2759"/>
<keyword evidence="1" id="KW-0443">Lipid metabolism</keyword>
<keyword evidence="1" id="KW-0444">Lipid biosynthesis</keyword>
<dbReference type="InterPro" id="IPR026055">
    <property type="entry name" value="FAR"/>
</dbReference>
<evidence type="ECO:0000313" key="3">
    <source>
        <dbReference type="EMBL" id="CAG7730996.1"/>
    </source>
</evidence>
<feature type="domain" description="Thioester reductase (TE)" evidence="2">
    <location>
        <begin position="5"/>
        <end position="72"/>
    </location>
</feature>
<dbReference type="AlphaFoldDB" id="A0A8J2K9J3"/>
<comment type="similarity">
    <text evidence="1">Belongs to the fatty acyl-CoA reductase family.</text>
</comment>
<dbReference type="PANTHER" id="PTHR11011">
    <property type="entry name" value="MALE STERILITY PROTEIN 2-RELATED"/>
    <property type="match status" value="1"/>
</dbReference>
<dbReference type="Pfam" id="PF07993">
    <property type="entry name" value="NAD_binding_4"/>
    <property type="match status" value="1"/>
</dbReference>
<dbReference type="GO" id="GO:0080019">
    <property type="term" value="F:alcohol-forming very long-chain fatty acyl-CoA reductase activity"/>
    <property type="evidence" value="ECO:0007669"/>
    <property type="project" value="InterPro"/>
</dbReference>
<dbReference type="InterPro" id="IPR013120">
    <property type="entry name" value="FAR_NAD-bd"/>
</dbReference>
<accession>A0A8J2K9J3</accession>
<comment type="catalytic activity">
    <reaction evidence="1">
        <text>a long-chain fatty acyl-CoA + 2 NADPH + 2 H(+) = a long-chain primary fatty alcohol + 2 NADP(+) + CoA</text>
        <dbReference type="Rhea" id="RHEA:52716"/>
        <dbReference type="ChEBI" id="CHEBI:15378"/>
        <dbReference type="ChEBI" id="CHEBI:57287"/>
        <dbReference type="ChEBI" id="CHEBI:57783"/>
        <dbReference type="ChEBI" id="CHEBI:58349"/>
        <dbReference type="ChEBI" id="CHEBI:77396"/>
        <dbReference type="ChEBI" id="CHEBI:83139"/>
        <dbReference type="EC" id="1.2.1.84"/>
    </reaction>
</comment>
<evidence type="ECO:0000259" key="2">
    <source>
        <dbReference type="Pfam" id="PF07993"/>
    </source>
</evidence>